<evidence type="ECO:0000259" key="2">
    <source>
        <dbReference type="Pfam" id="PF12697"/>
    </source>
</evidence>
<dbReference type="PRINTS" id="PR00111">
    <property type="entry name" value="ABHYDROLASE"/>
</dbReference>
<reference evidence="3 4" key="1">
    <citation type="submission" date="2015-01" db="EMBL/GenBank/DDBJ databases">
        <title>Draft genome of the acidophilic iron oxidizer Acidithrix ferrooxidans strain Py-F3.</title>
        <authorList>
            <person name="Poehlein A."/>
            <person name="Eisen S."/>
            <person name="Schloemann M."/>
            <person name="Johnson B.D."/>
            <person name="Daniel R."/>
            <person name="Muehling M."/>
        </authorList>
    </citation>
    <scope>NUCLEOTIDE SEQUENCE [LARGE SCALE GENOMIC DNA]</scope>
    <source>
        <strain evidence="3 4">Py-F3</strain>
    </source>
</reference>
<dbReference type="AlphaFoldDB" id="A0A0D8HG78"/>
<protein>
    <submittedName>
        <fullName evidence="3">Fluoroacetate dehalogenase</fullName>
        <ecNumber evidence="3">3.8.1.3</ecNumber>
    </submittedName>
</protein>
<dbReference type="EC" id="3.8.1.3" evidence="3"/>
<dbReference type="InterPro" id="IPR029058">
    <property type="entry name" value="AB_hydrolase_fold"/>
</dbReference>
<dbReference type="Pfam" id="PF12697">
    <property type="entry name" value="Abhydrolase_6"/>
    <property type="match status" value="1"/>
</dbReference>
<name>A0A0D8HG78_9ACTN</name>
<dbReference type="PANTHER" id="PTHR43798:SF31">
    <property type="entry name" value="AB HYDROLASE SUPERFAMILY PROTEIN YCLE"/>
    <property type="match status" value="1"/>
</dbReference>
<evidence type="ECO:0000313" key="4">
    <source>
        <dbReference type="Proteomes" id="UP000032360"/>
    </source>
</evidence>
<evidence type="ECO:0000256" key="1">
    <source>
        <dbReference type="ARBA" id="ARBA00022801"/>
    </source>
</evidence>
<organism evidence="3 4">
    <name type="scientific">Acidithrix ferrooxidans</name>
    <dbReference type="NCBI Taxonomy" id="1280514"/>
    <lineage>
        <taxon>Bacteria</taxon>
        <taxon>Bacillati</taxon>
        <taxon>Actinomycetota</taxon>
        <taxon>Acidimicrobiia</taxon>
        <taxon>Acidimicrobiales</taxon>
        <taxon>Acidimicrobiaceae</taxon>
        <taxon>Acidithrix</taxon>
    </lineage>
</organism>
<dbReference type="GO" id="GO:0018785">
    <property type="term" value="F:haloacetate dehalogenase activity"/>
    <property type="evidence" value="ECO:0007669"/>
    <property type="project" value="UniProtKB-EC"/>
</dbReference>
<dbReference type="Proteomes" id="UP000032360">
    <property type="component" value="Unassembled WGS sequence"/>
</dbReference>
<feature type="domain" description="AB hydrolase-1" evidence="2">
    <location>
        <begin position="29"/>
        <end position="249"/>
    </location>
</feature>
<keyword evidence="1 3" id="KW-0378">Hydrolase</keyword>
<dbReference type="EMBL" id="JXYS01000070">
    <property type="protein sequence ID" value="KJF16928.1"/>
    <property type="molecule type" value="Genomic_DNA"/>
</dbReference>
<dbReference type="InterPro" id="IPR050266">
    <property type="entry name" value="AB_hydrolase_sf"/>
</dbReference>
<proteinExistence type="predicted"/>
<dbReference type="SUPFAM" id="SSF53474">
    <property type="entry name" value="alpha/beta-Hydrolases"/>
    <property type="match status" value="1"/>
</dbReference>
<gene>
    <name evidence="3" type="ORF">AXFE_22110</name>
</gene>
<accession>A0A0D8HG78</accession>
<dbReference type="GO" id="GO:0016020">
    <property type="term" value="C:membrane"/>
    <property type="evidence" value="ECO:0007669"/>
    <property type="project" value="TreeGrafter"/>
</dbReference>
<dbReference type="PANTHER" id="PTHR43798">
    <property type="entry name" value="MONOACYLGLYCEROL LIPASE"/>
    <property type="match status" value="1"/>
</dbReference>
<sequence length="269" mass="29246">MVYESVELLRAFDDGKIFAKIDGHGPQLVVALHGWSRTSNDFLKLVSTLDMNRFRLVRFDLPGFGESAPPDEPVGTQYYASAIDRAICELLSGDDAFGEDSRVILVGHSFGGRIAIRIGAARPKWLGSLVVSGVPLFRGGSSRSVPLSLSIAKFLASKGIIGAPRLDKIKSKHGSLDYRNAQGVIRDILVKSVNEDYSDALSMIEVDTFLIWGALDSAAPIDMARRALEILPRGKLDVIADGDHFAIFSDRSSLSKTIDEISNNRLGTL</sequence>
<dbReference type="STRING" id="1280514.AXFE_22110"/>
<dbReference type="InterPro" id="IPR000073">
    <property type="entry name" value="AB_hydrolase_1"/>
</dbReference>
<dbReference type="Gene3D" id="3.40.50.1820">
    <property type="entry name" value="alpha/beta hydrolase"/>
    <property type="match status" value="1"/>
</dbReference>
<keyword evidence="4" id="KW-1185">Reference proteome</keyword>
<evidence type="ECO:0000313" key="3">
    <source>
        <dbReference type="EMBL" id="KJF16928.1"/>
    </source>
</evidence>
<comment type="caution">
    <text evidence="3">The sequence shown here is derived from an EMBL/GenBank/DDBJ whole genome shotgun (WGS) entry which is preliminary data.</text>
</comment>